<feature type="signal peptide" evidence="1">
    <location>
        <begin position="1"/>
        <end position="19"/>
    </location>
</feature>
<accession>A0ABV9KT07</accession>
<dbReference type="PANTHER" id="PTHR31776:SF26">
    <property type="entry name" value="SECRETED ARABINOSIDASE"/>
    <property type="match status" value="1"/>
</dbReference>
<evidence type="ECO:0000313" key="4">
    <source>
        <dbReference type="Proteomes" id="UP001596023"/>
    </source>
</evidence>
<dbReference type="InterPro" id="IPR055235">
    <property type="entry name" value="ASD1_cat"/>
</dbReference>
<dbReference type="Pfam" id="PF22848">
    <property type="entry name" value="ASD1_dom"/>
    <property type="match status" value="1"/>
</dbReference>
<organism evidence="3 4">
    <name type="scientific">Dysgonomonas termitidis</name>
    <dbReference type="NCBI Taxonomy" id="1516126"/>
    <lineage>
        <taxon>Bacteria</taxon>
        <taxon>Pseudomonadati</taxon>
        <taxon>Bacteroidota</taxon>
        <taxon>Bacteroidia</taxon>
        <taxon>Bacteroidales</taxon>
        <taxon>Dysgonomonadaceae</taxon>
        <taxon>Dysgonomonas</taxon>
    </lineage>
</organism>
<feature type="chain" id="PRO_5046674206" evidence="1">
    <location>
        <begin position="20"/>
        <end position="680"/>
    </location>
</feature>
<dbReference type="RefSeq" id="WP_379994317.1">
    <property type="nucleotide sequence ID" value="NZ_JBHSGN010000045.1"/>
</dbReference>
<evidence type="ECO:0000256" key="1">
    <source>
        <dbReference type="SAM" id="SignalP"/>
    </source>
</evidence>
<dbReference type="InterPro" id="IPR017853">
    <property type="entry name" value="GH"/>
</dbReference>
<dbReference type="InterPro" id="IPR013780">
    <property type="entry name" value="Glyco_hydro_b"/>
</dbReference>
<keyword evidence="4" id="KW-1185">Reference proteome</keyword>
<evidence type="ECO:0000259" key="2">
    <source>
        <dbReference type="Pfam" id="PF22848"/>
    </source>
</evidence>
<feature type="domain" description="Alpha-L-arabinofuranosidase 1 catalytic" evidence="2">
    <location>
        <begin position="268"/>
        <end position="489"/>
    </location>
</feature>
<dbReference type="SUPFAM" id="SSF51445">
    <property type="entry name" value="(Trans)glycosidases"/>
    <property type="match status" value="1"/>
</dbReference>
<name>A0ABV9KT07_9BACT</name>
<evidence type="ECO:0000313" key="3">
    <source>
        <dbReference type="EMBL" id="MFC4673085.1"/>
    </source>
</evidence>
<protein>
    <submittedName>
        <fullName evidence="3">Alpha-L-arabinofuranosidase C-terminal domain-containing protein</fullName>
    </submittedName>
</protein>
<comment type="caution">
    <text evidence="3">The sequence shown here is derived from an EMBL/GenBank/DDBJ whole genome shotgun (WGS) entry which is preliminary data.</text>
</comment>
<dbReference type="Gene3D" id="2.60.40.1180">
    <property type="entry name" value="Golgi alpha-mannosidase II"/>
    <property type="match status" value="1"/>
</dbReference>
<dbReference type="InterPro" id="IPR051563">
    <property type="entry name" value="Glycosyl_Hydrolase_51"/>
</dbReference>
<keyword evidence="1" id="KW-0732">Signal</keyword>
<proteinExistence type="predicted"/>
<dbReference type="Gene3D" id="3.20.20.80">
    <property type="entry name" value="Glycosidases"/>
    <property type="match status" value="1"/>
</dbReference>
<reference evidence="4" key="1">
    <citation type="journal article" date="2019" name="Int. J. Syst. Evol. Microbiol.">
        <title>The Global Catalogue of Microorganisms (GCM) 10K type strain sequencing project: providing services to taxonomists for standard genome sequencing and annotation.</title>
        <authorList>
            <consortium name="The Broad Institute Genomics Platform"/>
            <consortium name="The Broad Institute Genome Sequencing Center for Infectious Disease"/>
            <person name="Wu L."/>
            <person name="Ma J."/>
        </authorList>
    </citation>
    <scope>NUCLEOTIDE SEQUENCE [LARGE SCALE GENOMIC DNA]</scope>
    <source>
        <strain evidence="4">CCUG 66188</strain>
    </source>
</reference>
<gene>
    <name evidence="3" type="ORF">ACFO6W_05225</name>
</gene>
<sequence length="680" mass="77683">MKTVFCGITLSCLCCFIFAQPIAGQTNNINEGVLHINKKKTTKVSPVKYGFHYEEIGMMGEGALHAEMIRNRSFEEATPPADLAVKNGLYQDVPNPLGKNKDVFHADPLIGWITYPFSYAPIFIERTSENPLNEENKYSMLVNVTADIANDPEAMILNRGYYGMNLRKDSVYNISLYVKSLDYKASLQITLVDELGKPASAPIVLDVKNKEWTKVSGALKPNRSVKRGMLAIRPLSVGRFQLDVVSMFPSYTWNNGKSVFRADIVQNLKEYAPDFIRFPGGCIVHGVNEATMYHWKKTIGPIENRPGQWSKWAPYYRTDGIGYHEFYELCEYVGADAMYVVPTGMVCTGWVRQKSPWNFIQPEVDLDAYIQDALDAIEYAIGTTTTKWGALRARNGHPEPFPLKYIEIGNEDFGPVYWERYEKIYQALHKVYPDLIYIANSIIGKENDDKRSDIARFVNPKNVKVFDEHHYQPVEWACEQHYRFDNYERGVADLFIGELGIDGRYPYNLLASGAVRMSLERNGDMNPLLAERPVMRHWDFMEQRNMQPMLINGIDCSIKTPFYYLSEMFRDNTFDVCLDAGIRGMTGLQDVFVTMGYDSKSKEYILKLINLRKKEAVLRTEVNGFGKNIQAQKIILSLEPDKSNTPQTPEVVKPVQSVTTLNLDRDLKIEATSMVVYRFK</sequence>
<dbReference type="Proteomes" id="UP001596023">
    <property type="component" value="Unassembled WGS sequence"/>
</dbReference>
<dbReference type="PANTHER" id="PTHR31776">
    <property type="entry name" value="ALPHA-L-ARABINOFURANOSIDASE 1"/>
    <property type="match status" value="1"/>
</dbReference>
<dbReference type="EMBL" id="JBHSGN010000045">
    <property type="protein sequence ID" value="MFC4673085.1"/>
    <property type="molecule type" value="Genomic_DNA"/>
</dbReference>